<dbReference type="EMBL" id="JACVVK020000194">
    <property type="protein sequence ID" value="KAK7485481.1"/>
    <property type="molecule type" value="Genomic_DNA"/>
</dbReference>
<keyword evidence="2" id="KW-1185">Reference proteome</keyword>
<evidence type="ECO:0000313" key="1">
    <source>
        <dbReference type="EMBL" id="KAK7485481.1"/>
    </source>
</evidence>
<accession>A0ABD0KEM7</accession>
<comment type="caution">
    <text evidence="1">The sequence shown here is derived from an EMBL/GenBank/DDBJ whole genome shotgun (WGS) entry which is preliminary data.</text>
</comment>
<proteinExistence type="predicted"/>
<name>A0ABD0KEM7_9CAEN</name>
<dbReference type="Proteomes" id="UP001519460">
    <property type="component" value="Unassembled WGS sequence"/>
</dbReference>
<sequence length="57" mass="6125">CQSGREQPTIAAPNLWLAADFHSQHQIQQFLFSPPSPTSADLPAALVISPSRQLSPA</sequence>
<feature type="non-terminal residue" evidence="1">
    <location>
        <position position="1"/>
    </location>
</feature>
<reference evidence="1 2" key="1">
    <citation type="journal article" date="2023" name="Sci. Data">
        <title>Genome assembly of the Korean intertidal mud-creeper Batillaria attramentaria.</title>
        <authorList>
            <person name="Patra A.K."/>
            <person name="Ho P.T."/>
            <person name="Jun S."/>
            <person name="Lee S.J."/>
            <person name="Kim Y."/>
            <person name="Won Y.J."/>
        </authorList>
    </citation>
    <scope>NUCLEOTIDE SEQUENCE [LARGE SCALE GENOMIC DNA]</scope>
    <source>
        <strain evidence="1">Wonlab-2016</strain>
    </source>
</reference>
<evidence type="ECO:0000313" key="2">
    <source>
        <dbReference type="Proteomes" id="UP001519460"/>
    </source>
</evidence>
<dbReference type="AlphaFoldDB" id="A0ABD0KEM7"/>
<gene>
    <name evidence="1" type="ORF">BaRGS_00023291</name>
</gene>
<protein>
    <submittedName>
        <fullName evidence="1">Uncharacterized protein</fullName>
    </submittedName>
</protein>
<organism evidence="1 2">
    <name type="scientific">Batillaria attramentaria</name>
    <dbReference type="NCBI Taxonomy" id="370345"/>
    <lineage>
        <taxon>Eukaryota</taxon>
        <taxon>Metazoa</taxon>
        <taxon>Spiralia</taxon>
        <taxon>Lophotrochozoa</taxon>
        <taxon>Mollusca</taxon>
        <taxon>Gastropoda</taxon>
        <taxon>Caenogastropoda</taxon>
        <taxon>Sorbeoconcha</taxon>
        <taxon>Cerithioidea</taxon>
        <taxon>Batillariidae</taxon>
        <taxon>Batillaria</taxon>
    </lineage>
</organism>